<reference evidence="1" key="2">
    <citation type="journal article" date="2015" name="Data Brief">
        <title>Shoot transcriptome of the giant reed, Arundo donax.</title>
        <authorList>
            <person name="Barrero R.A."/>
            <person name="Guerrero F.D."/>
            <person name="Moolhuijzen P."/>
            <person name="Goolsby J.A."/>
            <person name="Tidwell J."/>
            <person name="Bellgard S.E."/>
            <person name="Bellgard M.I."/>
        </authorList>
    </citation>
    <scope>NUCLEOTIDE SEQUENCE</scope>
    <source>
        <tissue evidence="1">Shoot tissue taken approximately 20 cm above the soil surface</tissue>
    </source>
</reference>
<evidence type="ECO:0000313" key="1">
    <source>
        <dbReference type="EMBL" id="JAD35680.1"/>
    </source>
</evidence>
<organism evidence="1">
    <name type="scientific">Arundo donax</name>
    <name type="common">Giant reed</name>
    <name type="synonym">Donax arundinaceus</name>
    <dbReference type="NCBI Taxonomy" id="35708"/>
    <lineage>
        <taxon>Eukaryota</taxon>
        <taxon>Viridiplantae</taxon>
        <taxon>Streptophyta</taxon>
        <taxon>Embryophyta</taxon>
        <taxon>Tracheophyta</taxon>
        <taxon>Spermatophyta</taxon>
        <taxon>Magnoliopsida</taxon>
        <taxon>Liliopsida</taxon>
        <taxon>Poales</taxon>
        <taxon>Poaceae</taxon>
        <taxon>PACMAD clade</taxon>
        <taxon>Arundinoideae</taxon>
        <taxon>Arundineae</taxon>
        <taxon>Arundo</taxon>
    </lineage>
</organism>
<protein>
    <submittedName>
        <fullName evidence="1">NRPD902</fullName>
    </submittedName>
</protein>
<accession>A0A0A9QS16</accession>
<dbReference type="EMBL" id="GBRH01262215">
    <property type="protein sequence ID" value="JAD35680.1"/>
    <property type="molecule type" value="Transcribed_RNA"/>
</dbReference>
<name>A0A0A9QS16_ARUDO</name>
<reference evidence="1" key="1">
    <citation type="submission" date="2014-09" db="EMBL/GenBank/DDBJ databases">
        <authorList>
            <person name="Magalhaes I.L.F."/>
            <person name="Oliveira U."/>
            <person name="Santos F.R."/>
            <person name="Vidigal T.H.D.A."/>
            <person name="Brescovit A.D."/>
            <person name="Santos A.J."/>
        </authorList>
    </citation>
    <scope>NUCLEOTIDE SEQUENCE</scope>
    <source>
        <tissue evidence="1">Shoot tissue taken approximately 20 cm above the soil surface</tissue>
    </source>
</reference>
<dbReference type="AlphaFoldDB" id="A0A0A9QS16"/>
<proteinExistence type="predicted"/>
<sequence length="43" mass="4720">MGGTAQVPKNLYKTACAKTVAAKDEGTLHQQGFKLLMPFSDHW</sequence>